<keyword evidence="3" id="KW-0813">Transport</keyword>
<keyword evidence="11" id="KW-1185">Reference proteome</keyword>
<feature type="transmembrane region" description="Helical" evidence="9">
    <location>
        <begin position="92"/>
        <end position="110"/>
    </location>
</feature>
<evidence type="ECO:0000256" key="4">
    <source>
        <dbReference type="ARBA" id="ARBA00022475"/>
    </source>
</evidence>
<keyword evidence="7 9" id="KW-0472">Membrane</keyword>
<dbReference type="eggNOG" id="COG3201">
    <property type="taxonomic scope" value="Bacteria"/>
</dbReference>
<dbReference type="Pfam" id="PF04973">
    <property type="entry name" value="NMN_transporter"/>
    <property type="match status" value="1"/>
</dbReference>
<keyword evidence="5 9" id="KW-0812">Transmembrane</keyword>
<reference evidence="10 11" key="1">
    <citation type="submission" date="2012-05" db="EMBL/GenBank/DDBJ databases">
        <authorList>
            <person name="Harkins D.M."/>
            <person name="Madupu R."/>
            <person name="Durkin A.S."/>
            <person name="Torralba M."/>
            <person name="Methe B."/>
            <person name="Sutton G.G."/>
            <person name="Nelson K.E."/>
        </authorList>
    </citation>
    <scope>NUCLEOTIDE SEQUENCE [LARGE SCALE GENOMIC DNA]</scope>
    <source>
        <strain evidence="10 11">F0489</strain>
    </source>
</reference>
<evidence type="ECO:0000313" key="10">
    <source>
        <dbReference type="EMBL" id="EJF36808.1"/>
    </source>
</evidence>
<name>J1GV95_9ACTO</name>
<evidence type="ECO:0000256" key="8">
    <source>
        <dbReference type="SAM" id="MobiDB-lite"/>
    </source>
</evidence>
<evidence type="ECO:0000256" key="3">
    <source>
        <dbReference type="ARBA" id="ARBA00022448"/>
    </source>
</evidence>
<comment type="subcellular location">
    <subcellularLocation>
        <location evidence="1">Cell membrane</location>
        <topology evidence="1">Multi-pass membrane protein</topology>
    </subcellularLocation>
</comment>
<proteinExistence type="inferred from homology"/>
<comment type="caution">
    <text evidence="10">The sequence shown here is derived from an EMBL/GenBank/DDBJ whole genome shotgun (WGS) entry which is preliminary data.</text>
</comment>
<dbReference type="GO" id="GO:0005886">
    <property type="term" value="C:plasma membrane"/>
    <property type="evidence" value="ECO:0007669"/>
    <property type="project" value="UniProtKB-SubCell"/>
</dbReference>
<gene>
    <name evidence="10" type="primary">pnuC</name>
    <name evidence="10" type="ORF">HMPREF1318_0366</name>
</gene>
<dbReference type="RefSeq" id="WP_008733761.1">
    <property type="nucleotide sequence ID" value="NZ_AKFT01000214.1"/>
</dbReference>
<dbReference type="PANTHER" id="PTHR36122">
    <property type="entry name" value="NICOTINAMIDE RIBOSIDE TRANSPORTER PNUC"/>
    <property type="match status" value="1"/>
</dbReference>
<protein>
    <submittedName>
        <fullName evidence="10">Nicotinamide mononucleotide transporter PnuC</fullName>
    </submittedName>
</protein>
<dbReference type="NCBIfam" id="TIGR01528">
    <property type="entry name" value="NMN_trans_PnuC"/>
    <property type="match status" value="1"/>
</dbReference>
<evidence type="ECO:0000256" key="1">
    <source>
        <dbReference type="ARBA" id="ARBA00004651"/>
    </source>
</evidence>
<evidence type="ECO:0000256" key="9">
    <source>
        <dbReference type="SAM" id="Phobius"/>
    </source>
</evidence>
<feature type="transmembrane region" description="Helical" evidence="9">
    <location>
        <begin position="6"/>
        <end position="23"/>
    </location>
</feature>
<feature type="transmembrane region" description="Helical" evidence="9">
    <location>
        <begin position="53"/>
        <end position="71"/>
    </location>
</feature>
<sequence length="214" mass="24006">MATIDWVQVFGVLTGASCVWLAVRQNVWNFLVGLANNVVFLILFWRNALYANALLQVLFAVLGLMGWWWWLRGNHGDGPLRIHKPARLALPALLVLTALGAAVLVEILRWTGDSASPVLDGVTTATSVAAQFALGRKWIANWYFWIFTDVLTIVMHLSTGLWMTALLYVLFLTLCLVGVRDWRRELRRREEGAADPDDPDAPAPVSRLVEEHES</sequence>
<keyword evidence="6 9" id="KW-1133">Transmembrane helix</keyword>
<evidence type="ECO:0000256" key="7">
    <source>
        <dbReference type="ARBA" id="ARBA00023136"/>
    </source>
</evidence>
<feature type="region of interest" description="Disordered" evidence="8">
    <location>
        <begin position="189"/>
        <end position="214"/>
    </location>
</feature>
<dbReference type="AlphaFoldDB" id="J1GV95"/>
<keyword evidence="4" id="KW-1003">Cell membrane</keyword>
<feature type="transmembrane region" description="Helical" evidence="9">
    <location>
        <begin position="30"/>
        <end position="47"/>
    </location>
</feature>
<dbReference type="InterPro" id="IPR006419">
    <property type="entry name" value="NMN_transpt_PnuC"/>
</dbReference>
<organism evidence="10 11">
    <name type="scientific">Actinomyces massiliensis F0489</name>
    <dbReference type="NCBI Taxonomy" id="1125718"/>
    <lineage>
        <taxon>Bacteria</taxon>
        <taxon>Bacillati</taxon>
        <taxon>Actinomycetota</taxon>
        <taxon>Actinomycetes</taxon>
        <taxon>Actinomycetales</taxon>
        <taxon>Actinomycetaceae</taxon>
        <taxon>Actinomyces</taxon>
    </lineage>
</organism>
<dbReference type="GO" id="GO:0034257">
    <property type="term" value="F:nicotinamide riboside transmembrane transporter activity"/>
    <property type="evidence" value="ECO:0007669"/>
    <property type="project" value="InterPro"/>
</dbReference>
<dbReference type="OrthoDB" id="9791248at2"/>
<evidence type="ECO:0000313" key="11">
    <source>
        <dbReference type="Proteomes" id="UP000002941"/>
    </source>
</evidence>
<evidence type="ECO:0000256" key="6">
    <source>
        <dbReference type="ARBA" id="ARBA00022989"/>
    </source>
</evidence>
<feature type="transmembrane region" description="Helical" evidence="9">
    <location>
        <begin position="160"/>
        <end position="179"/>
    </location>
</feature>
<dbReference type="EMBL" id="AKFT01000214">
    <property type="protein sequence ID" value="EJF36808.1"/>
    <property type="molecule type" value="Genomic_DNA"/>
</dbReference>
<accession>J1GV95</accession>
<dbReference type="PATRIC" id="fig|1125718.3.peg.2723"/>
<dbReference type="PANTHER" id="PTHR36122:SF2">
    <property type="entry name" value="NICOTINAMIDE RIBOSIDE TRANSPORTER PNUC"/>
    <property type="match status" value="1"/>
</dbReference>
<comment type="similarity">
    <text evidence="2">Belongs to the nicotinamide ribonucleoside (NR) uptake permease (TC 4.B.1) family.</text>
</comment>
<evidence type="ECO:0000256" key="5">
    <source>
        <dbReference type="ARBA" id="ARBA00022692"/>
    </source>
</evidence>
<dbReference type="Proteomes" id="UP000002941">
    <property type="component" value="Unassembled WGS sequence"/>
</dbReference>
<evidence type="ECO:0000256" key="2">
    <source>
        <dbReference type="ARBA" id="ARBA00006669"/>
    </source>
</evidence>